<evidence type="ECO:0000313" key="1">
    <source>
        <dbReference type="EMBL" id="KKM76521.1"/>
    </source>
</evidence>
<accession>A0A0F9KP04</accession>
<gene>
    <name evidence="1" type="ORF">LCGC14_1379370</name>
</gene>
<dbReference type="AlphaFoldDB" id="A0A0F9KP04"/>
<name>A0A0F9KP04_9ZZZZ</name>
<proteinExistence type="predicted"/>
<dbReference type="EMBL" id="LAZR01008797">
    <property type="protein sequence ID" value="KKM76521.1"/>
    <property type="molecule type" value="Genomic_DNA"/>
</dbReference>
<comment type="caution">
    <text evidence="1">The sequence shown here is derived from an EMBL/GenBank/DDBJ whole genome shotgun (WGS) entry which is preliminary data.</text>
</comment>
<organism evidence="1">
    <name type="scientific">marine sediment metagenome</name>
    <dbReference type="NCBI Taxonomy" id="412755"/>
    <lineage>
        <taxon>unclassified sequences</taxon>
        <taxon>metagenomes</taxon>
        <taxon>ecological metagenomes</taxon>
    </lineage>
</organism>
<protein>
    <submittedName>
        <fullName evidence="1">Uncharacterized protein</fullName>
    </submittedName>
</protein>
<sequence length="62" mass="7333">MSFDKWFDDEEDRLVEAVNNGELSSREFHREMRELRRDYSESIEAEAQAAYDSVKADYGIPQ</sequence>
<reference evidence="1" key="1">
    <citation type="journal article" date="2015" name="Nature">
        <title>Complex archaea that bridge the gap between prokaryotes and eukaryotes.</title>
        <authorList>
            <person name="Spang A."/>
            <person name="Saw J.H."/>
            <person name="Jorgensen S.L."/>
            <person name="Zaremba-Niedzwiedzka K."/>
            <person name="Martijn J."/>
            <person name="Lind A.E."/>
            <person name="van Eijk R."/>
            <person name="Schleper C."/>
            <person name="Guy L."/>
            <person name="Ettema T.J."/>
        </authorList>
    </citation>
    <scope>NUCLEOTIDE SEQUENCE</scope>
</reference>